<organism evidence="2 3">
    <name type="scientific">Oedothorax gibbosus</name>
    <dbReference type="NCBI Taxonomy" id="931172"/>
    <lineage>
        <taxon>Eukaryota</taxon>
        <taxon>Metazoa</taxon>
        <taxon>Ecdysozoa</taxon>
        <taxon>Arthropoda</taxon>
        <taxon>Chelicerata</taxon>
        <taxon>Arachnida</taxon>
        <taxon>Araneae</taxon>
        <taxon>Araneomorphae</taxon>
        <taxon>Entelegynae</taxon>
        <taxon>Araneoidea</taxon>
        <taxon>Linyphiidae</taxon>
        <taxon>Erigoninae</taxon>
        <taxon>Oedothorax</taxon>
    </lineage>
</organism>
<protein>
    <submittedName>
        <fullName evidence="2">Uncharacterized protein</fullName>
    </submittedName>
</protein>
<keyword evidence="3" id="KW-1185">Reference proteome</keyword>
<proteinExistence type="predicted"/>
<gene>
    <name evidence="2" type="ORF">JTE90_019884</name>
</gene>
<evidence type="ECO:0000256" key="1">
    <source>
        <dbReference type="SAM" id="MobiDB-lite"/>
    </source>
</evidence>
<feature type="region of interest" description="Disordered" evidence="1">
    <location>
        <begin position="39"/>
        <end position="63"/>
    </location>
</feature>
<accession>A0AAV6VYV9</accession>
<evidence type="ECO:0000313" key="2">
    <source>
        <dbReference type="EMBL" id="KAG8201245.1"/>
    </source>
</evidence>
<dbReference type="EMBL" id="JAFNEN010000007">
    <property type="protein sequence ID" value="KAG8201245.1"/>
    <property type="molecule type" value="Genomic_DNA"/>
</dbReference>
<sequence length="76" mass="8144">MAQAMSTCEHKFLGRVDHQTSALQAGGLILISKREWAKVNGPSSSRASKKASSVEPDARTSPESKLWMVQGCGSIL</sequence>
<name>A0AAV6VYV9_9ARAC</name>
<dbReference type="Proteomes" id="UP000827092">
    <property type="component" value="Unassembled WGS sequence"/>
</dbReference>
<feature type="compositionally biased region" description="Low complexity" evidence="1">
    <location>
        <begin position="43"/>
        <end position="53"/>
    </location>
</feature>
<reference evidence="2 3" key="1">
    <citation type="journal article" date="2022" name="Nat. Ecol. Evol.">
        <title>A masculinizing supergene underlies an exaggerated male reproductive morph in a spider.</title>
        <authorList>
            <person name="Hendrickx F."/>
            <person name="De Corte Z."/>
            <person name="Sonet G."/>
            <person name="Van Belleghem S.M."/>
            <person name="Kostlbacher S."/>
            <person name="Vangestel C."/>
        </authorList>
    </citation>
    <scope>NUCLEOTIDE SEQUENCE [LARGE SCALE GENOMIC DNA]</scope>
    <source>
        <strain evidence="2">W744_W776</strain>
    </source>
</reference>
<dbReference type="AlphaFoldDB" id="A0AAV6VYV9"/>
<comment type="caution">
    <text evidence="2">The sequence shown here is derived from an EMBL/GenBank/DDBJ whole genome shotgun (WGS) entry which is preliminary data.</text>
</comment>
<evidence type="ECO:0000313" key="3">
    <source>
        <dbReference type="Proteomes" id="UP000827092"/>
    </source>
</evidence>